<feature type="domain" description="Glycosyl transferase family 1" evidence="3">
    <location>
        <begin position="215"/>
        <end position="369"/>
    </location>
</feature>
<keyword evidence="1" id="KW-0328">Glycosyltransferase</keyword>
<proteinExistence type="predicted"/>
<keyword evidence="2" id="KW-0808">Transferase</keyword>
<gene>
    <name evidence="5" type="ORF">GCM10011571_24300</name>
</gene>
<sequence length="421" mass="49128">MRVLMILMRDIHYAARVQREAVALAEAGWEVDIACLHTTLQPPPELHERIRLLRFPISTRRIKSYVERKADQRLKQGVYRVVRTPVVKMAKDVVAQRQFAQKVWELCEQASYDAVHCYDLNTLSIGVYLKRKKGISLIYDCQELYREKYGKGRLEKMVGYQAESWWINHVDCLITTNELMEEEFRKRNDSLRSVVIRNVPSVLPELPEKKRYFHNRFRLQPEDQIVLYQGVFIRNRGLETLIEAVSHLPENVKLVMIGYGEWKEYLERWALHHCVDGRVFFHPPLLPEDLLFVTCHADIGVVFYTRTSRESDLATPTSTHEYIHAGVPVLTSPQPGKTLPIRQSGAGKSVDPLDPDGVAKALQEMLADPGPFIQGCIKARNTWKWESERQRLIQLYENIYTEQEHEKESNYYSIKPQLRQL</sequence>
<comment type="caution">
    <text evidence="5">The sequence shown here is derived from an EMBL/GenBank/DDBJ whole genome shotgun (WGS) entry which is preliminary data.</text>
</comment>
<dbReference type="PANTHER" id="PTHR12526">
    <property type="entry name" value="GLYCOSYLTRANSFERASE"/>
    <property type="match status" value="1"/>
</dbReference>
<protein>
    <submittedName>
        <fullName evidence="5">Uncharacterized protein</fullName>
    </submittedName>
</protein>
<dbReference type="InterPro" id="IPR028098">
    <property type="entry name" value="Glyco_trans_4-like_N"/>
</dbReference>
<dbReference type="Pfam" id="PF00534">
    <property type="entry name" value="Glycos_transf_1"/>
    <property type="match status" value="1"/>
</dbReference>
<dbReference type="Proteomes" id="UP000625210">
    <property type="component" value="Unassembled WGS sequence"/>
</dbReference>
<dbReference type="AlphaFoldDB" id="A0A8J2YAW2"/>
<accession>A0A8J2YAW2</accession>
<evidence type="ECO:0000313" key="6">
    <source>
        <dbReference type="Proteomes" id="UP000625210"/>
    </source>
</evidence>
<evidence type="ECO:0000256" key="1">
    <source>
        <dbReference type="ARBA" id="ARBA00022676"/>
    </source>
</evidence>
<feature type="domain" description="Glycosyltransferase subfamily 4-like N-terminal" evidence="4">
    <location>
        <begin position="14"/>
        <end position="196"/>
    </location>
</feature>
<dbReference type="Gene3D" id="3.40.50.2000">
    <property type="entry name" value="Glycogen Phosphorylase B"/>
    <property type="match status" value="2"/>
</dbReference>
<dbReference type="InterPro" id="IPR001296">
    <property type="entry name" value="Glyco_trans_1"/>
</dbReference>
<evidence type="ECO:0000256" key="2">
    <source>
        <dbReference type="ARBA" id="ARBA00022679"/>
    </source>
</evidence>
<keyword evidence="6" id="KW-1185">Reference proteome</keyword>
<dbReference type="PANTHER" id="PTHR12526:SF629">
    <property type="entry name" value="TEICHURONIC ACID BIOSYNTHESIS GLYCOSYLTRANSFERASE TUAH-RELATED"/>
    <property type="match status" value="1"/>
</dbReference>
<dbReference type="Pfam" id="PF13579">
    <property type="entry name" value="Glyco_trans_4_4"/>
    <property type="match status" value="1"/>
</dbReference>
<reference evidence="5" key="2">
    <citation type="submission" date="2020-09" db="EMBL/GenBank/DDBJ databases">
        <authorList>
            <person name="Sun Q."/>
            <person name="Zhou Y."/>
        </authorList>
    </citation>
    <scope>NUCLEOTIDE SEQUENCE</scope>
    <source>
        <strain evidence="5">CGMCC 1.15179</strain>
    </source>
</reference>
<dbReference type="RefSeq" id="WP_188648156.1">
    <property type="nucleotide sequence ID" value="NZ_BMHQ01000008.1"/>
</dbReference>
<organism evidence="5 6">
    <name type="scientific">Marinithermofilum abyssi</name>
    <dbReference type="NCBI Taxonomy" id="1571185"/>
    <lineage>
        <taxon>Bacteria</taxon>
        <taxon>Bacillati</taxon>
        <taxon>Bacillota</taxon>
        <taxon>Bacilli</taxon>
        <taxon>Bacillales</taxon>
        <taxon>Thermoactinomycetaceae</taxon>
        <taxon>Marinithermofilum</taxon>
    </lineage>
</organism>
<name>A0A8J2YAW2_9BACL</name>
<dbReference type="EMBL" id="BMHQ01000008">
    <property type="protein sequence ID" value="GGE21349.1"/>
    <property type="molecule type" value="Genomic_DNA"/>
</dbReference>
<dbReference type="SUPFAM" id="SSF53756">
    <property type="entry name" value="UDP-Glycosyltransferase/glycogen phosphorylase"/>
    <property type="match status" value="1"/>
</dbReference>
<dbReference type="GO" id="GO:0016757">
    <property type="term" value="F:glycosyltransferase activity"/>
    <property type="evidence" value="ECO:0007669"/>
    <property type="project" value="UniProtKB-KW"/>
</dbReference>
<evidence type="ECO:0000259" key="3">
    <source>
        <dbReference type="Pfam" id="PF00534"/>
    </source>
</evidence>
<evidence type="ECO:0000259" key="4">
    <source>
        <dbReference type="Pfam" id="PF13579"/>
    </source>
</evidence>
<reference evidence="5" key="1">
    <citation type="journal article" date="2014" name="Int. J. Syst. Evol. Microbiol.">
        <title>Complete genome sequence of Corynebacterium casei LMG S-19264T (=DSM 44701T), isolated from a smear-ripened cheese.</title>
        <authorList>
            <consortium name="US DOE Joint Genome Institute (JGI-PGF)"/>
            <person name="Walter F."/>
            <person name="Albersmeier A."/>
            <person name="Kalinowski J."/>
            <person name="Ruckert C."/>
        </authorList>
    </citation>
    <scope>NUCLEOTIDE SEQUENCE</scope>
    <source>
        <strain evidence="5">CGMCC 1.15179</strain>
    </source>
</reference>
<evidence type="ECO:0000313" key="5">
    <source>
        <dbReference type="EMBL" id="GGE21349.1"/>
    </source>
</evidence>